<evidence type="ECO:0000313" key="3">
    <source>
        <dbReference type="EMBL" id="EAR85638.1"/>
    </source>
</evidence>
<reference evidence="4" key="1">
    <citation type="journal article" date="2006" name="PLoS Biol.">
        <title>Macronuclear genome sequence of the ciliate Tetrahymena thermophila, a model eukaryote.</title>
        <authorList>
            <person name="Eisen J.A."/>
            <person name="Coyne R.S."/>
            <person name="Wu M."/>
            <person name="Wu D."/>
            <person name="Thiagarajan M."/>
            <person name="Wortman J.R."/>
            <person name="Badger J.H."/>
            <person name="Ren Q."/>
            <person name="Amedeo P."/>
            <person name="Jones K.M."/>
            <person name="Tallon L.J."/>
            <person name="Delcher A.L."/>
            <person name="Salzberg S.L."/>
            <person name="Silva J.C."/>
            <person name="Haas B.J."/>
            <person name="Majoros W.H."/>
            <person name="Farzad M."/>
            <person name="Carlton J.M."/>
            <person name="Smith R.K. Jr."/>
            <person name="Garg J."/>
            <person name="Pearlman R.E."/>
            <person name="Karrer K.M."/>
            <person name="Sun L."/>
            <person name="Manning G."/>
            <person name="Elde N.C."/>
            <person name="Turkewitz A.P."/>
            <person name="Asai D.J."/>
            <person name="Wilkes D.E."/>
            <person name="Wang Y."/>
            <person name="Cai H."/>
            <person name="Collins K."/>
            <person name="Stewart B.A."/>
            <person name="Lee S.R."/>
            <person name="Wilamowska K."/>
            <person name="Weinberg Z."/>
            <person name="Ruzzo W.L."/>
            <person name="Wloga D."/>
            <person name="Gaertig J."/>
            <person name="Frankel J."/>
            <person name="Tsao C.-C."/>
            <person name="Gorovsky M.A."/>
            <person name="Keeling P.J."/>
            <person name="Waller R.F."/>
            <person name="Patron N.J."/>
            <person name="Cherry J.M."/>
            <person name="Stover N.A."/>
            <person name="Krieger C.J."/>
            <person name="del Toro C."/>
            <person name="Ryder H.F."/>
            <person name="Williamson S.C."/>
            <person name="Barbeau R.A."/>
            <person name="Hamilton E.P."/>
            <person name="Orias E."/>
        </authorList>
    </citation>
    <scope>NUCLEOTIDE SEQUENCE [LARGE SCALE GENOMIC DNA]</scope>
    <source>
        <strain evidence="4">SB210</strain>
    </source>
</reference>
<organism evidence="3 4">
    <name type="scientific">Tetrahymena thermophila (strain SB210)</name>
    <dbReference type="NCBI Taxonomy" id="312017"/>
    <lineage>
        <taxon>Eukaryota</taxon>
        <taxon>Sar</taxon>
        <taxon>Alveolata</taxon>
        <taxon>Ciliophora</taxon>
        <taxon>Intramacronucleata</taxon>
        <taxon>Oligohymenophorea</taxon>
        <taxon>Hymenostomatida</taxon>
        <taxon>Tetrahymenina</taxon>
        <taxon>Tetrahymenidae</taxon>
        <taxon>Tetrahymena</taxon>
    </lineage>
</organism>
<keyword evidence="4" id="KW-1185">Reference proteome</keyword>
<dbReference type="GeneID" id="7831440"/>
<feature type="transmembrane region" description="Helical" evidence="2">
    <location>
        <begin position="405"/>
        <end position="428"/>
    </location>
</feature>
<dbReference type="HOGENOM" id="CLU_527355_0_0_1"/>
<evidence type="ECO:0000256" key="2">
    <source>
        <dbReference type="SAM" id="Phobius"/>
    </source>
</evidence>
<feature type="transmembrane region" description="Helical" evidence="2">
    <location>
        <begin position="148"/>
        <end position="165"/>
    </location>
</feature>
<dbReference type="OMA" id="MECEIDG"/>
<protein>
    <submittedName>
        <fullName evidence="3">Transmembrane protein, putative</fullName>
    </submittedName>
</protein>
<gene>
    <name evidence="3" type="ORF">TTHERM_00420460</name>
</gene>
<evidence type="ECO:0000256" key="1">
    <source>
        <dbReference type="SAM" id="MobiDB-lite"/>
    </source>
</evidence>
<feature type="transmembrane region" description="Helical" evidence="2">
    <location>
        <begin position="92"/>
        <end position="113"/>
    </location>
</feature>
<dbReference type="InParanoid" id="I7M6Q5"/>
<dbReference type="EMBL" id="GG662536">
    <property type="protein sequence ID" value="EAR85638.1"/>
    <property type="molecule type" value="Genomic_DNA"/>
</dbReference>
<feature type="transmembrane region" description="Helical" evidence="2">
    <location>
        <begin position="434"/>
        <end position="452"/>
    </location>
</feature>
<dbReference type="Gene3D" id="1.20.1250.20">
    <property type="entry name" value="MFS general substrate transporter like domains"/>
    <property type="match status" value="1"/>
</dbReference>
<feature type="region of interest" description="Disordered" evidence="1">
    <location>
        <begin position="482"/>
        <end position="508"/>
    </location>
</feature>
<dbReference type="SUPFAM" id="SSF103473">
    <property type="entry name" value="MFS general substrate transporter"/>
    <property type="match status" value="1"/>
</dbReference>
<feature type="transmembrane region" description="Helical" evidence="2">
    <location>
        <begin position="213"/>
        <end position="232"/>
    </location>
</feature>
<sequence length="508" mass="58837">MFWDKDFFPNTSYKMKCQFYVMCLIWAFQGPVMNSIPFLFQNPQDMECEIDGTYTPCTVEQMCANKYKYRYPDEIHIQSITQQFDFVCDKQLTVASILGLAMGGQILGYILIMLYDFPKKIKSRMILYTVLAEVIVLFSVNYSDLNIISISAILFAWNFLFAFYFGQQYAYICDIYSADINNWAPVILGCMMPLFGIVYIGFAYVSSDWRNHLTKFTAIPLLILVLVFYNMYDYRDDETVDQTVEKSKNSRIEGLDLISTFLSHLKELLSSERWMMNSIVYFLCWVGSNCAYTTTFLVFNDITVGTFYKNLFVTAIFDFGSAFVAFFLAVYCRNNNRVKDLMFWTAIVTAIIQISSAFFPHNTTSTRTSYFLTMAPILISKAYSKIFVSCLLIDMPNQVPFKFLLILFSLSNICSLIFGSMMPLYYVFMNQMGVSVFITFGIVTLITAIYVSKMTYMSDFEKKQSEIEQGDQQLPPQMAMVQTHVKRNSQQENQESTQQPLIQMDTRE</sequence>
<feature type="transmembrane region" description="Helical" evidence="2">
    <location>
        <begin position="311"/>
        <end position="332"/>
    </location>
</feature>
<dbReference type="OrthoDB" id="10481031at2759"/>
<keyword evidence="2" id="KW-1133">Transmembrane helix</keyword>
<feature type="transmembrane region" description="Helical" evidence="2">
    <location>
        <begin position="371"/>
        <end position="393"/>
    </location>
</feature>
<proteinExistence type="predicted"/>
<dbReference type="KEGG" id="tet:TTHERM_00420460"/>
<dbReference type="Proteomes" id="UP000009168">
    <property type="component" value="Unassembled WGS sequence"/>
</dbReference>
<feature type="transmembrane region" description="Helical" evidence="2">
    <location>
        <begin position="186"/>
        <end position="207"/>
    </location>
</feature>
<keyword evidence="2" id="KW-0472">Membrane</keyword>
<feature type="transmembrane region" description="Helical" evidence="2">
    <location>
        <begin position="125"/>
        <end position="142"/>
    </location>
</feature>
<feature type="compositionally biased region" description="Low complexity" evidence="1">
    <location>
        <begin position="488"/>
        <end position="499"/>
    </location>
</feature>
<dbReference type="RefSeq" id="XP_001033301.1">
    <property type="nucleotide sequence ID" value="XM_001033301.1"/>
</dbReference>
<accession>I7M6Q5</accession>
<keyword evidence="2 3" id="KW-0812">Transmembrane</keyword>
<dbReference type="InterPro" id="IPR036259">
    <property type="entry name" value="MFS_trans_sf"/>
</dbReference>
<feature type="transmembrane region" description="Helical" evidence="2">
    <location>
        <begin position="20"/>
        <end position="40"/>
    </location>
</feature>
<evidence type="ECO:0000313" key="4">
    <source>
        <dbReference type="Proteomes" id="UP000009168"/>
    </source>
</evidence>
<feature type="transmembrane region" description="Helical" evidence="2">
    <location>
        <begin position="341"/>
        <end position="359"/>
    </location>
</feature>
<feature type="transmembrane region" description="Helical" evidence="2">
    <location>
        <begin position="279"/>
        <end position="299"/>
    </location>
</feature>
<dbReference type="AlphaFoldDB" id="I7M6Q5"/>
<name>I7M6Q5_TETTS</name>